<accession>A0AAD7XL62</accession>
<protein>
    <submittedName>
        <fullName evidence="2">Uncharacterized protein</fullName>
    </submittedName>
</protein>
<evidence type="ECO:0000313" key="3">
    <source>
        <dbReference type="Proteomes" id="UP001230188"/>
    </source>
</evidence>
<reference evidence="2" key="1">
    <citation type="submission" date="2023-01" db="EMBL/GenBank/DDBJ databases">
        <title>Metagenome sequencing of chrysophaentin producing Chrysophaeum taylorii.</title>
        <authorList>
            <person name="Davison J."/>
            <person name="Bewley C."/>
        </authorList>
    </citation>
    <scope>NUCLEOTIDE SEQUENCE</scope>
    <source>
        <strain evidence="2">NIES-1699</strain>
    </source>
</reference>
<feature type="chain" id="PRO_5042088074" evidence="1">
    <location>
        <begin position="16"/>
        <end position="129"/>
    </location>
</feature>
<dbReference type="AlphaFoldDB" id="A0AAD7XL62"/>
<name>A0AAD7XL62_9STRA</name>
<evidence type="ECO:0000256" key="1">
    <source>
        <dbReference type="SAM" id="SignalP"/>
    </source>
</evidence>
<evidence type="ECO:0000313" key="2">
    <source>
        <dbReference type="EMBL" id="KAJ8602219.1"/>
    </source>
</evidence>
<proteinExistence type="predicted"/>
<keyword evidence="1" id="KW-0732">Signal</keyword>
<keyword evidence="3" id="KW-1185">Reference proteome</keyword>
<dbReference type="Proteomes" id="UP001230188">
    <property type="component" value="Unassembled WGS sequence"/>
</dbReference>
<dbReference type="EMBL" id="JAQMWT010000388">
    <property type="protein sequence ID" value="KAJ8602219.1"/>
    <property type="molecule type" value="Genomic_DNA"/>
</dbReference>
<feature type="signal peptide" evidence="1">
    <location>
        <begin position="1"/>
        <end position="15"/>
    </location>
</feature>
<organism evidence="2 3">
    <name type="scientific">Chrysophaeum taylorii</name>
    <dbReference type="NCBI Taxonomy" id="2483200"/>
    <lineage>
        <taxon>Eukaryota</taxon>
        <taxon>Sar</taxon>
        <taxon>Stramenopiles</taxon>
        <taxon>Ochrophyta</taxon>
        <taxon>Pelagophyceae</taxon>
        <taxon>Pelagomonadales</taxon>
        <taxon>Pelagomonadaceae</taxon>
        <taxon>Chrysophaeum</taxon>
    </lineage>
</organism>
<comment type="caution">
    <text evidence="2">The sequence shown here is derived from an EMBL/GenBank/DDBJ whole genome shotgun (WGS) entry which is preliminary data.</text>
</comment>
<gene>
    <name evidence="2" type="ORF">CTAYLR_003654</name>
</gene>
<sequence length="129" mass="13873">MYAVVVVLAWAAAKAVSPMTGRGTVTSERLTPRGRVCLHASARPVVPLRRAAALNDVPTTVALHERITGSISSSARWYDQQLKSAPLRTKCWTDGIVSALGDALAQSILTGTIDPQHVLAWYISGVLYF</sequence>